<dbReference type="SUPFAM" id="SSF52833">
    <property type="entry name" value="Thioredoxin-like"/>
    <property type="match status" value="1"/>
</dbReference>
<feature type="compositionally biased region" description="Polar residues" evidence="4">
    <location>
        <begin position="1"/>
        <end position="11"/>
    </location>
</feature>
<dbReference type="Proteomes" id="UP000002009">
    <property type="component" value="Chromosome 3"/>
</dbReference>
<dbReference type="InParanoid" id="C1E1G2"/>
<name>C1E1G2_MICCC</name>
<keyword evidence="6" id="KW-1185">Reference proteome</keyword>
<accession>C1E1G2</accession>
<evidence type="ECO:0000256" key="3">
    <source>
        <dbReference type="ARBA" id="ARBA00023002"/>
    </source>
</evidence>
<evidence type="ECO:0000313" key="6">
    <source>
        <dbReference type="Proteomes" id="UP000002009"/>
    </source>
</evidence>
<dbReference type="RefSeq" id="XP_002500477.1">
    <property type="nucleotide sequence ID" value="XM_002500431.1"/>
</dbReference>
<dbReference type="OrthoDB" id="446890at2759"/>
<dbReference type="PANTHER" id="PTHR11592:SF78">
    <property type="entry name" value="GLUTATHIONE PEROXIDASE"/>
    <property type="match status" value="1"/>
</dbReference>
<feature type="region of interest" description="Disordered" evidence="4">
    <location>
        <begin position="1"/>
        <end position="20"/>
    </location>
</feature>
<dbReference type="PROSITE" id="PS51355">
    <property type="entry name" value="GLUTATHIONE_PEROXID_3"/>
    <property type="match status" value="1"/>
</dbReference>
<dbReference type="KEGG" id="mis:MICPUN_112671"/>
<dbReference type="EMBL" id="CP001324">
    <property type="protein sequence ID" value="ACO61735.1"/>
    <property type="molecule type" value="Genomic_DNA"/>
</dbReference>
<keyword evidence="2 5" id="KW-0575">Peroxidase</keyword>
<dbReference type="AlphaFoldDB" id="C1E1G2"/>
<dbReference type="GeneID" id="8241668"/>
<dbReference type="STRING" id="296587.C1E1G2"/>
<evidence type="ECO:0000313" key="5">
    <source>
        <dbReference type="EMBL" id="ACO61735.1"/>
    </source>
</evidence>
<dbReference type="Pfam" id="PF00255">
    <property type="entry name" value="GSHPx"/>
    <property type="match status" value="1"/>
</dbReference>
<evidence type="ECO:0000256" key="1">
    <source>
        <dbReference type="ARBA" id="ARBA00006926"/>
    </source>
</evidence>
<evidence type="ECO:0000256" key="4">
    <source>
        <dbReference type="SAM" id="MobiDB-lite"/>
    </source>
</evidence>
<gene>
    <name evidence="5" type="primary">GPX3</name>
    <name evidence="5" type="ORF">MICPUN_112671</name>
</gene>
<protein>
    <submittedName>
        <fullName evidence="5">Glutathione peroxidase</fullName>
    </submittedName>
</protein>
<sequence length="226" mass="24020">MLSTSPDTTPPQARLGAGASYRRAGEFALRERKLEAAVSLDVPGERQPALRLSDVDTEAPADLGSGDSDAPGAPGVYALTADDIDGRPVHLSVLSGKPTLMINGLEELGEAYGDRLQIMAFPCNQFGGQEPGDAAQIKQFAKDHGFPSDGYLMAKVNVNGPKASEVWKYLKAHARPKPVKSVMWNYEKFLVDAAGEPVKHYGSGFDSSAISADIQALLGETPGELH</sequence>
<dbReference type="InterPro" id="IPR000889">
    <property type="entry name" value="Glutathione_peroxidase"/>
</dbReference>
<dbReference type="eggNOG" id="KOG1651">
    <property type="taxonomic scope" value="Eukaryota"/>
</dbReference>
<dbReference type="OMA" id="HMMKDID"/>
<dbReference type="InterPro" id="IPR036249">
    <property type="entry name" value="Thioredoxin-like_sf"/>
</dbReference>
<keyword evidence="3" id="KW-0560">Oxidoreductase</keyword>
<comment type="similarity">
    <text evidence="1">Belongs to the glutathione peroxidase family.</text>
</comment>
<dbReference type="GO" id="GO:0006979">
    <property type="term" value="P:response to oxidative stress"/>
    <property type="evidence" value="ECO:0007669"/>
    <property type="project" value="InterPro"/>
</dbReference>
<dbReference type="GO" id="GO:0004601">
    <property type="term" value="F:peroxidase activity"/>
    <property type="evidence" value="ECO:0007669"/>
    <property type="project" value="UniProtKB-KW"/>
</dbReference>
<reference evidence="5 6" key="1">
    <citation type="journal article" date="2009" name="Science">
        <title>Green evolution and dynamic adaptations revealed by genomes of the marine picoeukaryotes Micromonas.</title>
        <authorList>
            <person name="Worden A.Z."/>
            <person name="Lee J.H."/>
            <person name="Mock T."/>
            <person name="Rouze P."/>
            <person name="Simmons M.P."/>
            <person name="Aerts A.L."/>
            <person name="Allen A.E."/>
            <person name="Cuvelier M.L."/>
            <person name="Derelle E."/>
            <person name="Everett M.V."/>
            <person name="Foulon E."/>
            <person name="Grimwood J."/>
            <person name="Gundlach H."/>
            <person name="Henrissat B."/>
            <person name="Napoli C."/>
            <person name="McDonald S.M."/>
            <person name="Parker M.S."/>
            <person name="Rombauts S."/>
            <person name="Salamov A."/>
            <person name="Von Dassow P."/>
            <person name="Badger J.H."/>
            <person name="Coutinho P.M."/>
            <person name="Demir E."/>
            <person name="Dubchak I."/>
            <person name="Gentemann C."/>
            <person name="Eikrem W."/>
            <person name="Gready J.E."/>
            <person name="John U."/>
            <person name="Lanier W."/>
            <person name="Lindquist E.A."/>
            <person name="Lucas S."/>
            <person name="Mayer K.F."/>
            <person name="Moreau H."/>
            <person name="Not F."/>
            <person name="Otillar R."/>
            <person name="Panaud O."/>
            <person name="Pangilinan J."/>
            <person name="Paulsen I."/>
            <person name="Piegu B."/>
            <person name="Poliakov A."/>
            <person name="Robbens S."/>
            <person name="Schmutz J."/>
            <person name="Toulza E."/>
            <person name="Wyss T."/>
            <person name="Zelensky A."/>
            <person name="Zhou K."/>
            <person name="Armbrust E.V."/>
            <person name="Bhattacharya D."/>
            <person name="Goodenough U.W."/>
            <person name="Van de Peer Y."/>
            <person name="Grigoriev I.V."/>
        </authorList>
    </citation>
    <scope>NUCLEOTIDE SEQUENCE [LARGE SCALE GENOMIC DNA]</scope>
    <source>
        <strain evidence="6">RCC299 / NOUM17</strain>
    </source>
</reference>
<dbReference type="PANTHER" id="PTHR11592">
    <property type="entry name" value="GLUTATHIONE PEROXIDASE"/>
    <property type="match status" value="1"/>
</dbReference>
<proteinExistence type="inferred from homology"/>
<dbReference type="CDD" id="cd00340">
    <property type="entry name" value="GSH_Peroxidase"/>
    <property type="match status" value="1"/>
</dbReference>
<dbReference type="Gene3D" id="3.40.30.10">
    <property type="entry name" value="Glutaredoxin"/>
    <property type="match status" value="1"/>
</dbReference>
<evidence type="ECO:0000256" key="2">
    <source>
        <dbReference type="ARBA" id="ARBA00022559"/>
    </source>
</evidence>
<organism evidence="5 6">
    <name type="scientific">Micromonas commoda (strain RCC299 / NOUM17 / CCMP2709)</name>
    <name type="common">Picoplanktonic green alga</name>
    <dbReference type="NCBI Taxonomy" id="296587"/>
    <lineage>
        <taxon>Eukaryota</taxon>
        <taxon>Viridiplantae</taxon>
        <taxon>Chlorophyta</taxon>
        <taxon>Mamiellophyceae</taxon>
        <taxon>Mamiellales</taxon>
        <taxon>Mamiellaceae</taxon>
        <taxon>Micromonas</taxon>
    </lineage>
</organism>
<feature type="region of interest" description="Disordered" evidence="4">
    <location>
        <begin position="39"/>
        <end position="74"/>
    </location>
</feature>